<comment type="caution">
    <text evidence="4">The sequence shown here is derived from an EMBL/GenBank/DDBJ whole genome shotgun (WGS) entry which is preliminary data.</text>
</comment>
<dbReference type="Proteomes" id="UP001140562">
    <property type="component" value="Unassembled WGS sequence"/>
</dbReference>
<dbReference type="OrthoDB" id="10001928at2759"/>
<evidence type="ECO:0000256" key="2">
    <source>
        <dbReference type="ARBA" id="ARBA00022737"/>
    </source>
</evidence>
<keyword evidence="5" id="KW-1185">Reference proteome</keyword>
<feature type="compositionally biased region" description="Pro residues" evidence="3">
    <location>
        <begin position="578"/>
        <end position="588"/>
    </location>
</feature>
<organism evidence="4 5">
    <name type="scientific">Didymella glomerata</name>
    <dbReference type="NCBI Taxonomy" id="749621"/>
    <lineage>
        <taxon>Eukaryota</taxon>
        <taxon>Fungi</taxon>
        <taxon>Dikarya</taxon>
        <taxon>Ascomycota</taxon>
        <taxon>Pezizomycotina</taxon>
        <taxon>Dothideomycetes</taxon>
        <taxon>Pleosporomycetidae</taxon>
        <taxon>Pleosporales</taxon>
        <taxon>Pleosporineae</taxon>
        <taxon>Didymellaceae</taxon>
        <taxon>Didymella</taxon>
    </lineage>
</organism>
<evidence type="ECO:0000256" key="3">
    <source>
        <dbReference type="SAM" id="MobiDB-lite"/>
    </source>
</evidence>
<accession>A0A9W8WWG8</accession>
<dbReference type="Gene3D" id="2.120.10.80">
    <property type="entry name" value="Kelch-type beta propeller"/>
    <property type="match status" value="1"/>
</dbReference>
<evidence type="ECO:0000313" key="4">
    <source>
        <dbReference type="EMBL" id="KAJ4334841.1"/>
    </source>
</evidence>
<feature type="region of interest" description="Disordered" evidence="3">
    <location>
        <begin position="566"/>
        <end position="589"/>
    </location>
</feature>
<dbReference type="AlphaFoldDB" id="A0A9W8WWG8"/>
<dbReference type="Pfam" id="PF24681">
    <property type="entry name" value="Kelch_KLHDC2_KLHL20_DRC7"/>
    <property type="match status" value="1"/>
</dbReference>
<evidence type="ECO:0000313" key="5">
    <source>
        <dbReference type="Proteomes" id="UP001140562"/>
    </source>
</evidence>
<feature type="compositionally biased region" description="Polar residues" evidence="3">
    <location>
        <begin position="727"/>
        <end position="746"/>
    </location>
</feature>
<feature type="region of interest" description="Disordered" evidence="3">
    <location>
        <begin position="779"/>
        <end position="805"/>
    </location>
</feature>
<keyword evidence="1" id="KW-0880">Kelch repeat</keyword>
<dbReference type="PANTHER" id="PTHR43503">
    <property type="entry name" value="MCG48959-RELATED"/>
    <property type="match status" value="1"/>
</dbReference>
<dbReference type="SUPFAM" id="SSF117281">
    <property type="entry name" value="Kelch motif"/>
    <property type="match status" value="1"/>
</dbReference>
<dbReference type="PANTHER" id="PTHR43503:SF2">
    <property type="entry name" value="NEGATIVE REGULATOR OF SPORULATION MDS3-RELATED"/>
    <property type="match status" value="1"/>
</dbReference>
<keyword evidence="2" id="KW-0677">Repeat</keyword>
<name>A0A9W8WWG8_9PLEO</name>
<sequence>MTQTAGLATPSSSTQGLSGLVCNVHRTTGREPHPLVGATTTILGDKLFVFGGRRLSRTRPALTSDLYELDLVKRHWTKVDAKGDIPPPRYFHSICALGDTKLVCYGGMSPATSPANQSTQVLQGTPADAQPEVVVMSDVHIYDAATRTWMHVGTNDAPQGRYAHCATILPSSAVFSSTGAAMTAIRHNPSSGNPNQGSIGINLEGDGGAEMVVVGGQDSANHYIEQISVFNLRSLKWTTTSTLGRSCGAYRSVVAPLTSIAANDIGAETRGEPRSPDEPSNPTGESSMLIYSNYNFLDVKLELQVRHPDGSLSERPMNSNFSPPGLRFPNGGVINNHFVVSGTFLTSSKQEYALWALDLRTLSWGRIEAGGNIFSQGSWNRGVLWQRRNSFVILGNRKRSLVEDYNHRRINFSNMCVVELEAFGLYDNPRKITPSSAFGSISAPPQSDGLDMLAGGRALSPSGIEFGQIALGMRELADMDFLAIHGERIPVNSRIVARRWGPYFNQLLRESIQNAEKDSADAATLRPAIGGHPSRMSSITITPSIRTTYSAATTLTANTITPSETTAVSSTSYNSLSPPDPTTQPPSQRPRTLYLPHTHLTLQALIHYLYTSSLPPQNSQLCTPQILCSLLQLARPYHIDGLLEAIIERLHVLLDNRNTAAVFNAAAMAAGGGSGIAFMGVNNLSSTNLNGTNGSTLNNEGESSMSVGLRALRIDTSVPPSEDEPTSAASEGTSASMSDSEYGKSSLNDREVWNGVQSAVVGLQKRGLRGLMEGRRIREMGRGGRDRRDYSGSEMNGEGVGLGLT</sequence>
<dbReference type="GO" id="GO:0005829">
    <property type="term" value="C:cytosol"/>
    <property type="evidence" value="ECO:0007669"/>
    <property type="project" value="TreeGrafter"/>
</dbReference>
<dbReference type="GO" id="GO:0045454">
    <property type="term" value="P:cell redox homeostasis"/>
    <property type="evidence" value="ECO:0007669"/>
    <property type="project" value="TreeGrafter"/>
</dbReference>
<feature type="compositionally biased region" description="Basic and acidic residues" evidence="3">
    <location>
        <begin position="779"/>
        <end position="791"/>
    </location>
</feature>
<gene>
    <name evidence="4" type="ORF">N0V87_006536</name>
</gene>
<dbReference type="EMBL" id="JAPEUV010000070">
    <property type="protein sequence ID" value="KAJ4334841.1"/>
    <property type="molecule type" value="Genomic_DNA"/>
</dbReference>
<feature type="region of interest" description="Disordered" evidence="3">
    <location>
        <begin position="716"/>
        <end position="749"/>
    </location>
</feature>
<reference evidence="4" key="1">
    <citation type="submission" date="2022-10" db="EMBL/GenBank/DDBJ databases">
        <title>Tapping the CABI collections for fungal endophytes: first genome assemblies for Collariella, Neodidymelliopsis, Ascochyta clinopodiicola, Didymella pomorum, Didymosphaeria variabile, Neocosmospora piperis and Neocucurbitaria cava.</title>
        <authorList>
            <person name="Hill R."/>
        </authorList>
    </citation>
    <scope>NUCLEOTIDE SEQUENCE</scope>
    <source>
        <strain evidence="4">IMI 360193</strain>
    </source>
</reference>
<evidence type="ECO:0000256" key="1">
    <source>
        <dbReference type="ARBA" id="ARBA00022441"/>
    </source>
</evidence>
<proteinExistence type="predicted"/>
<dbReference type="Gene3D" id="3.30.710.10">
    <property type="entry name" value="Potassium Channel Kv1.1, Chain A"/>
    <property type="match status" value="1"/>
</dbReference>
<protein>
    <submittedName>
        <fullName evidence="4">Uncharacterized protein</fullName>
    </submittedName>
</protein>
<feature type="region of interest" description="Disordered" evidence="3">
    <location>
        <begin position="264"/>
        <end position="285"/>
    </location>
</feature>
<dbReference type="InterPro" id="IPR011333">
    <property type="entry name" value="SKP1/BTB/POZ_sf"/>
</dbReference>
<dbReference type="GO" id="GO:0005739">
    <property type="term" value="C:mitochondrion"/>
    <property type="evidence" value="ECO:0007669"/>
    <property type="project" value="TreeGrafter"/>
</dbReference>
<feature type="compositionally biased region" description="Basic and acidic residues" evidence="3">
    <location>
        <begin position="267"/>
        <end position="277"/>
    </location>
</feature>
<dbReference type="FunFam" id="3.30.710.10:FF:000142">
    <property type="entry name" value="Regulatory protein ral2, variant"/>
    <property type="match status" value="1"/>
</dbReference>
<dbReference type="InterPro" id="IPR015915">
    <property type="entry name" value="Kelch-typ_b-propeller"/>
</dbReference>